<dbReference type="GO" id="GO:0003684">
    <property type="term" value="F:damaged DNA binding"/>
    <property type="evidence" value="ECO:0007669"/>
    <property type="project" value="TreeGrafter"/>
</dbReference>
<feature type="compositionally biased region" description="Acidic residues" evidence="6">
    <location>
        <begin position="779"/>
        <end position="790"/>
    </location>
</feature>
<sequence length="932" mass="104013">MWLLTHTGELTHGKRFWLRPGTSHLLGRTRRDKSTFTFYIEDVKTISRKHLIIEVRDVAPGTAAQPEWRTEVALRDESKFGTMLDGESFNNSERVIGGRGDTKSVHEIRLGKWDVAWRLEWHPVVVTPSGLGKKKGDPIALLQKRLEPFDIKVVPQYVPGQTTHVVSVKRNTPRTLQALIEGRFMVSETFLEALESKAKKLDAVVDAEGNEEVPRAPLEEDFDGNWPLEMEFVPPVGTEPVPRPPEMLAPNPKREAVFAGYTFVFSDSNQFDQLAPVVTQGNGKALLRELEAGSDNTEGFIRYVKNVAGEKDMGEFEDGSEGKGVVVVRLTEPRGKKDEWWQRFYNTVDLGLGQRSINQNEFLDTIITADASPLRQPLQEEEAISSSIPPPPPYTPVDPSQTSVMPSREEYTQVAESQMPPPSTAHEAPPSSEPPVPKTTRKGFRRALTASRFKGFDDFKPEELPKYIADDDGKMQDTAVSQAEPTQASMAQSHLPAASQSQARVTRGTKRQQQAIEISDDEDSKLFPAASAMKRRKVEQQLQDPAMEDIAEVQDSPRKPKKTSLVLPSDVRKAKQEKDIDVLQVARERRDKAEEERRLDEESLKEALEGMDLEEMKKLAKVEVMEIRPRSNVPDNAEGENGEEERWKPEWNGRKNFKKFRKRRPGEIDGESQAPLRGRKVIVTLQEVKHIDYNIDDEFFVDNERPFPEDSILDNWRKRDNARRAQRRAERKARDADSDLDDGSFRRTGRQMARNSLQQQRSNDIRGGPAKAIALHPEDDAEMQDFDPEEIAGQPRSEAIAAMTRETAASSSFRPGTASSTRSRASVSVAGGGTARRSRPSPAPSSQTLQGDGATQHQRPGSRASATSSTTATTTATRGKRGAMAPPPAEPPTKKKRKGKEAPPAKLGRGLGGDSGESGGSGDELKFRRRRR</sequence>
<feature type="compositionally biased region" description="Polar residues" evidence="6">
    <location>
        <begin position="847"/>
        <end position="859"/>
    </location>
</feature>
<feature type="region of interest" description="Disordered" evidence="6">
    <location>
        <begin position="630"/>
        <end position="650"/>
    </location>
</feature>
<evidence type="ECO:0000256" key="4">
    <source>
        <dbReference type="ARBA" id="ARBA00023242"/>
    </source>
</evidence>
<dbReference type="AlphaFoldDB" id="A0A8H4N3G3"/>
<dbReference type="Gene3D" id="2.60.200.20">
    <property type="match status" value="1"/>
</dbReference>
<feature type="compositionally biased region" description="Low complexity" evidence="6">
    <location>
        <begin position="817"/>
        <end position="829"/>
    </location>
</feature>
<feature type="compositionally biased region" description="Low complexity" evidence="6">
    <location>
        <begin position="862"/>
        <end position="877"/>
    </location>
</feature>
<dbReference type="PROSITE" id="PS50006">
    <property type="entry name" value="FHA_DOMAIN"/>
    <property type="match status" value="1"/>
</dbReference>
<proteinExistence type="inferred from homology"/>
<feature type="compositionally biased region" description="Polar residues" evidence="6">
    <location>
        <begin position="478"/>
        <end position="504"/>
    </location>
</feature>
<keyword evidence="3" id="KW-0234">DNA repair</keyword>
<comment type="similarity">
    <text evidence="5">Belongs to the Nibrin family.</text>
</comment>
<dbReference type="InterPro" id="IPR040227">
    <property type="entry name" value="Nibrin-rel"/>
</dbReference>
<evidence type="ECO:0000313" key="9">
    <source>
        <dbReference type="Proteomes" id="UP000572817"/>
    </source>
</evidence>
<keyword evidence="9" id="KW-1185">Reference proteome</keyword>
<dbReference type="InterPro" id="IPR032429">
    <property type="entry name" value="Nibrin_BRCT2"/>
</dbReference>
<feature type="region of interest" description="Disordered" evidence="6">
    <location>
        <begin position="376"/>
        <end position="442"/>
    </location>
</feature>
<feature type="compositionally biased region" description="Gly residues" evidence="6">
    <location>
        <begin position="909"/>
        <end position="922"/>
    </location>
</feature>
<comment type="caution">
    <text evidence="8">The sequence shown here is derived from an EMBL/GenBank/DDBJ whole genome shotgun (WGS) entry which is preliminary data.</text>
</comment>
<feature type="compositionally biased region" description="Basic and acidic residues" evidence="6">
    <location>
        <begin position="459"/>
        <end position="475"/>
    </location>
</feature>
<dbReference type="InterPro" id="IPR043014">
    <property type="entry name" value="Nibrin_BRCT2_sf"/>
</dbReference>
<evidence type="ECO:0000259" key="7">
    <source>
        <dbReference type="PROSITE" id="PS50006"/>
    </source>
</evidence>
<evidence type="ECO:0000313" key="8">
    <source>
        <dbReference type="EMBL" id="KAF4307645.1"/>
    </source>
</evidence>
<dbReference type="OrthoDB" id="552194at2759"/>
<gene>
    <name evidence="8" type="ORF">GTA08_BOTSDO04645</name>
</gene>
<reference evidence="8" key="1">
    <citation type="submission" date="2020-04" db="EMBL/GenBank/DDBJ databases">
        <title>Genome Assembly and Annotation of Botryosphaeria dothidea sdau 11-99, a Latent Pathogen of Apple Fruit Ring Rot in China.</title>
        <authorList>
            <person name="Yu C."/>
            <person name="Diao Y."/>
            <person name="Lu Q."/>
            <person name="Zhao J."/>
            <person name="Cui S."/>
            <person name="Peng C."/>
            <person name="He B."/>
            <person name="Liu H."/>
        </authorList>
    </citation>
    <scope>NUCLEOTIDE SEQUENCE [LARGE SCALE GENOMIC DNA]</scope>
    <source>
        <strain evidence="8">Sdau11-99</strain>
    </source>
</reference>
<evidence type="ECO:0000256" key="3">
    <source>
        <dbReference type="ARBA" id="ARBA00023204"/>
    </source>
</evidence>
<dbReference type="Gene3D" id="3.40.50.10980">
    <property type="entry name" value="Nibrin, BRCT2 domain"/>
    <property type="match status" value="1"/>
</dbReference>
<keyword evidence="4" id="KW-0539">Nucleus</keyword>
<protein>
    <recommendedName>
        <fullName evidence="7">FHA domain-containing protein</fullName>
    </recommendedName>
</protein>
<evidence type="ECO:0000256" key="5">
    <source>
        <dbReference type="ARBA" id="ARBA00044757"/>
    </source>
</evidence>
<accession>A0A8H4N3G3</accession>
<keyword evidence="2" id="KW-0227">DNA damage</keyword>
<comment type="subcellular location">
    <subcellularLocation>
        <location evidence="1">Nucleus</location>
    </subcellularLocation>
</comment>
<evidence type="ECO:0000256" key="2">
    <source>
        <dbReference type="ARBA" id="ARBA00022763"/>
    </source>
</evidence>
<dbReference type="PANTHER" id="PTHR12162">
    <property type="entry name" value="NIBRIN-RELATED"/>
    <property type="match status" value="1"/>
</dbReference>
<dbReference type="InterPro" id="IPR008984">
    <property type="entry name" value="SMAD_FHA_dom_sf"/>
</dbReference>
<dbReference type="PANTHER" id="PTHR12162:SF0">
    <property type="entry name" value="NIBRIN"/>
    <property type="match status" value="1"/>
</dbReference>
<name>A0A8H4N3G3_9PEZI</name>
<dbReference type="SUPFAM" id="SSF49879">
    <property type="entry name" value="SMAD/FHA domain"/>
    <property type="match status" value="1"/>
</dbReference>
<dbReference type="GO" id="GO:0007095">
    <property type="term" value="P:mitotic G2 DNA damage checkpoint signaling"/>
    <property type="evidence" value="ECO:0007669"/>
    <property type="project" value="InterPro"/>
</dbReference>
<feature type="compositionally biased region" description="Polar residues" evidence="6">
    <location>
        <begin position="753"/>
        <end position="762"/>
    </location>
</feature>
<dbReference type="GO" id="GO:0030870">
    <property type="term" value="C:Mre11 complex"/>
    <property type="evidence" value="ECO:0007669"/>
    <property type="project" value="InterPro"/>
</dbReference>
<dbReference type="Proteomes" id="UP000572817">
    <property type="component" value="Unassembled WGS sequence"/>
</dbReference>
<feature type="domain" description="FHA" evidence="7">
    <location>
        <begin position="24"/>
        <end position="89"/>
    </location>
</feature>
<dbReference type="GO" id="GO:0000724">
    <property type="term" value="P:double-strand break repair via homologous recombination"/>
    <property type="evidence" value="ECO:0007669"/>
    <property type="project" value="TreeGrafter"/>
</dbReference>
<dbReference type="Pfam" id="PF16508">
    <property type="entry name" value="NIBRIN_BRCT_II"/>
    <property type="match status" value="1"/>
</dbReference>
<dbReference type="EMBL" id="WWBZ02000022">
    <property type="protein sequence ID" value="KAF4307645.1"/>
    <property type="molecule type" value="Genomic_DNA"/>
</dbReference>
<feature type="region of interest" description="Disordered" evidence="6">
    <location>
        <begin position="704"/>
        <end position="932"/>
    </location>
</feature>
<evidence type="ECO:0000256" key="1">
    <source>
        <dbReference type="ARBA" id="ARBA00004123"/>
    </source>
</evidence>
<dbReference type="InterPro" id="IPR000253">
    <property type="entry name" value="FHA_dom"/>
</dbReference>
<feature type="region of interest" description="Disordered" evidence="6">
    <location>
        <begin position="459"/>
        <end position="577"/>
    </location>
</feature>
<evidence type="ECO:0000256" key="6">
    <source>
        <dbReference type="SAM" id="MobiDB-lite"/>
    </source>
</evidence>
<organism evidence="8 9">
    <name type="scientific">Botryosphaeria dothidea</name>
    <dbReference type="NCBI Taxonomy" id="55169"/>
    <lineage>
        <taxon>Eukaryota</taxon>
        <taxon>Fungi</taxon>
        <taxon>Dikarya</taxon>
        <taxon>Ascomycota</taxon>
        <taxon>Pezizomycotina</taxon>
        <taxon>Dothideomycetes</taxon>
        <taxon>Dothideomycetes incertae sedis</taxon>
        <taxon>Botryosphaeriales</taxon>
        <taxon>Botryosphaeriaceae</taxon>
        <taxon>Botryosphaeria</taxon>
    </lineage>
</organism>